<evidence type="ECO:0000259" key="1">
    <source>
        <dbReference type="Pfam" id="PF11955"/>
    </source>
</evidence>
<evidence type="ECO:0000313" key="2">
    <source>
        <dbReference type="EMBL" id="EXC09692.1"/>
    </source>
</evidence>
<reference evidence="3" key="1">
    <citation type="submission" date="2013-01" db="EMBL/GenBank/DDBJ databases">
        <title>Draft Genome Sequence of a Mulberry Tree, Morus notabilis C.K. Schneid.</title>
        <authorList>
            <person name="He N."/>
            <person name="Zhao S."/>
        </authorList>
    </citation>
    <scope>NUCLEOTIDE SEQUENCE</scope>
</reference>
<feature type="domain" description="PORR" evidence="1">
    <location>
        <begin position="15"/>
        <end position="70"/>
    </location>
</feature>
<dbReference type="Proteomes" id="UP000030645">
    <property type="component" value="Unassembled WGS sequence"/>
</dbReference>
<gene>
    <name evidence="2" type="ORF">L484_019789</name>
</gene>
<dbReference type="AlphaFoldDB" id="W9S4D4"/>
<dbReference type="EMBL" id="KE345620">
    <property type="protein sequence ID" value="EXC09692.1"/>
    <property type="molecule type" value="Genomic_DNA"/>
</dbReference>
<proteinExistence type="predicted"/>
<sequence>MSKSTSIPKKLQRVQDHGFDNYMEIEKKTRKILKFQSLILSQRNNTIPVSHLDFLARPLRFKQDEAGAFVL</sequence>
<keyword evidence="3" id="KW-1185">Reference proteome</keyword>
<dbReference type="InterPro" id="IPR021099">
    <property type="entry name" value="PORR_domain"/>
</dbReference>
<evidence type="ECO:0000313" key="3">
    <source>
        <dbReference type="Proteomes" id="UP000030645"/>
    </source>
</evidence>
<dbReference type="STRING" id="981085.W9S4D4"/>
<name>W9S4D4_9ROSA</name>
<dbReference type="Pfam" id="PF11955">
    <property type="entry name" value="PORR"/>
    <property type="match status" value="1"/>
</dbReference>
<protein>
    <recommendedName>
        <fullName evidence="1">PORR domain-containing protein</fullName>
    </recommendedName>
</protein>
<organism evidence="2 3">
    <name type="scientific">Morus notabilis</name>
    <dbReference type="NCBI Taxonomy" id="981085"/>
    <lineage>
        <taxon>Eukaryota</taxon>
        <taxon>Viridiplantae</taxon>
        <taxon>Streptophyta</taxon>
        <taxon>Embryophyta</taxon>
        <taxon>Tracheophyta</taxon>
        <taxon>Spermatophyta</taxon>
        <taxon>Magnoliopsida</taxon>
        <taxon>eudicotyledons</taxon>
        <taxon>Gunneridae</taxon>
        <taxon>Pentapetalae</taxon>
        <taxon>rosids</taxon>
        <taxon>fabids</taxon>
        <taxon>Rosales</taxon>
        <taxon>Moraceae</taxon>
        <taxon>Moreae</taxon>
        <taxon>Morus</taxon>
    </lineage>
</organism>
<accession>W9S4D4</accession>
<dbReference type="GO" id="GO:0003723">
    <property type="term" value="F:RNA binding"/>
    <property type="evidence" value="ECO:0007669"/>
    <property type="project" value="InterPro"/>
</dbReference>